<accession>A0A0C9Y3L3</accession>
<dbReference type="Proteomes" id="UP000054018">
    <property type="component" value="Unassembled WGS sequence"/>
</dbReference>
<dbReference type="EMBL" id="KN833685">
    <property type="protein sequence ID" value="KIK30881.1"/>
    <property type="molecule type" value="Genomic_DNA"/>
</dbReference>
<keyword evidence="3" id="KW-1185">Reference proteome</keyword>
<proteinExistence type="predicted"/>
<reference evidence="1 3" key="1">
    <citation type="submission" date="2014-04" db="EMBL/GenBank/DDBJ databases">
        <authorList>
            <consortium name="DOE Joint Genome Institute"/>
            <person name="Kuo A."/>
            <person name="Kohler A."/>
            <person name="Costa M.D."/>
            <person name="Nagy L.G."/>
            <person name="Floudas D."/>
            <person name="Copeland A."/>
            <person name="Barry K.W."/>
            <person name="Cichocki N."/>
            <person name="Veneault-Fourrey C."/>
            <person name="LaButti K."/>
            <person name="Lindquist E.A."/>
            <person name="Lipzen A."/>
            <person name="Lundell T."/>
            <person name="Morin E."/>
            <person name="Murat C."/>
            <person name="Sun H."/>
            <person name="Tunlid A."/>
            <person name="Henrissat B."/>
            <person name="Grigoriev I.V."/>
            <person name="Hibbett D.S."/>
            <person name="Martin F."/>
            <person name="Nordberg H.P."/>
            <person name="Cantor M.N."/>
            <person name="Hua S.X."/>
        </authorList>
    </citation>
    <scope>NUCLEOTIDE SEQUENCE [LARGE SCALE GENOMIC DNA]</scope>
    <source>
        <strain evidence="1 3">441</strain>
    </source>
</reference>
<dbReference type="AlphaFoldDB" id="A0A0C9Y3L3"/>
<organism evidence="1 3">
    <name type="scientific">Pisolithus microcarpus 441</name>
    <dbReference type="NCBI Taxonomy" id="765257"/>
    <lineage>
        <taxon>Eukaryota</taxon>
        <taxon>Fungi</taxon>
        <taxon>Dikarya</taxon>
        <taxon>Basidiomycota</taxon>
        <taxon>Agaricomycotina</taxon>
        <taxon>Agaricomycetes</taxon>
        <taxon>Agaricomycetidae</taxon>
        <taxon>Boletales</taxon>
        <taxon>Sclerodermatineae</taxon>
        <taxon>Pisolithaceae</taxon>
        <taxon>Pisolithus</taxon>
    </lineage>
</organism>
<reference evidence="3" key="2">
    <citation type="submission" date="2015-01" db="EMBL/GenBank/DDBJ databases">
        <title>Evolutionary Origins and Diversification of the Mycorrhizal Mutualists.</title>
        <authorList>
            <consortium name="DOE Joint Genome Institute"/>
            <consortium name="Mycorrhizal Genomics Consortium"/>
            <person name="Kohler A."/>
            <person name="Kuo A."/>
            <person name="Nagy L.G."/>
            <person name="Floudas D."/>
            <person name="Copeland A."/>
            <person name="Barry K.W."/>
            <person name="Cichocki N."/>
            <person name="Veneault-Fourrey C."/>
            <person name="LaButti K."/>
            <person name="Lindquist E.A."/>
            <person name="Lipzen A."/>
            <person name="Lundell T."/>
            <person name="Morin E."/>
            <person name="Murat C."/>
            <person name="Riley R."/>
            <person name="Ohm R."/>
            <person name="Sun H."/>
            <person name="Tunlid A."/>
            <person name="Henrissat B."/>
            <person name="Grigoriev I.V."/>
            <person name="Hibbett D.S."/>
            <person name="Martin F."/>
        </authorList>
    </citation>
    <scope>NUCLEOTIDE SEQUENCE [LARGE SCALE GENOMIC DNA]</scope>
    <source>
        <strain evidence="3">441</strain>
    </source>
</reference>
<evidence type="ECO:0000313" key="2">
    <source>
        <dbReference type="EMBL" id="KIK30881.1"/>
    </source>
</evidence>
<gene>
    <name evidence="2" type="ORF">PISMIDRAFT_669809</name>
    <name evidence="1" type="ORF">PISMIDRAFT_683247</name>
</gene>
<dbReference type="HOGENOM" id="CLU_3051209_0_0_1"/>
<dbReference type="EMBL" id="KN833786">
    <property type="protein sequence ID" value="KIK19295.1"/>
    <property type="molecule type" value="Genomic_DNA"/>
</dbReference>
<name>A0A0C9Y3L3_9AGAM</name>
<evidence type="ECO:0000313" key="3">
    <source>
        <dbReference type="Proteomes" id="UP000054018"/>
    </source>
</evidence>
<sequence>MVMTPWAGEYHCIRGSYTSVCSAYDLVSIQSSQTVNQHCRVDQYAHDETTEMTV</sequence>
<protein>
    <submittedName>
        <fullName evidence="1">Uncharacterized protein</fullName>
    </submittedName>
</protein>
<evidence type="ECO:0000313" key="1">
    <source>
        <dbReference type="EMBL" id="KIK19295.1"/>
    </source>
</evidence>
<reference evidence="1" key="3">
    <citation type="submission" date="2015-02" db="EMBL/GenBank/DDBJ databases">
        <title>Evolutionary Origins and Diversification of the Mycorrhizal Mutualists.</title>
        <authorList>
            <consortium name="DOE Joint Genome Institute"/>
            <consortium name="Mycorrhizal Genomics Consortium"/>
            <person name="Kohler A."/>
            <person name="Kuo A."/>
            <person name="Nagy L.G."/>
            <person name="Floudas D."/>
            <person name="Copeland A."/>
            <person name="Barry K.W."/>
            <person name="Cichocki N."/>
            <person name="Veneault-Fourrey C."/>
            <person name="LaButti K."/>
            <person name="Lindquist E.A."/>
            <person name="Lipzen A."/>
            <person name="Lundell T."/>
            <person name="Morin E."/>
            <person name="Murat C."/>
            <person name="Riley R."/>
            <person name="Ohm R."/>
            <person name="Sun H."/>
            <person name="Tunlid A."/>
            <person name="Henrissat B."/>
            <person name="Grigoriev I.V."/>
            <person name="Hibbett D.S."/>
            <person name="Martin F."/>
        </authorList>
    </citation>
    <scope>NUCLEOTIDE SEQUENCE</scope>
    <source>
        <strain evidence="1">441</strain>
    </source>
</reference>